<accession>A0A127MZL5</accession>
<dbReference type="Proteomes" id="UP000183385">
    <property type="component" value="Unassembled WGS sequence"/>
</dbReference>
<dbReference type="Proteomes" id="UP001220662">
    <property type="component" value="Unassembled WGS sequence"/>
</dbReference>
<reference evidence="2" key="3">
    <citation type="submission" date="2023-03" db="EMBL/GenBank/DDBJ databases">
        <title>Draft assemblies of triclosan tolerant bacteria isolated from returned activated sludge.</title>
        <authorList>
            <person name="Van Hamelsveld S."/>
        </authorList>
    </citation>
    <scope>NUCLEOTIDE SEQUENCE</scope>
    <source>
        <strain evidence="2">GW210015_S63</strain>
    </source>
</reference>
<keyword evidence="5" id="KW-1185">Reference proteome</keyword>
<reference evidence="3 5" key="2">
    <citation type="submission" date="2016-10" db="EMBL/GenBank/DDBJ databases">
        <authorList>
            <person name="Varghese N."/>
            <person name="Submissions S."/>
        </authorList>
    </citation>
    <scope>NUCLEOTIDE SEQUENCE [LARGE SCALE GENOMIC DNA]</scope>
    <source>
        <strain evidence="3 5">LMG 18378</strain>
    </source>
</reference>
<dbReference type="KEGG" id="pcq:PcP3B5_53040"/>
<proteinExistence type="predicted"/>
<dbReference type="AlphaFoldDB" id="A0A127MZL5"/>
<dbReference type="EMBL" id="JARJLR010000060">
    <property type="protein sequence ID" value="MDF3840700.1"/>
    <property type="molecule type" value="Genomic_DNA"/>
</dbReference>
<sequence length="86" mass="9430">MSIKHTLNLLDERLLKELLDAAQEALNDTATAKRVAHVLGVEPARVHALANVALGLSQADDERAHDVGTLRQLDDLTRRIRGLMSP</sequence>
<evidence type="ECO:0000313" key="1">
    <source>
        <dbReference type="EMBL" id="ANI17334.1"/>
    </source>
</evidence>
<dbReference type="EMBL" id="FOLS01000021">
    <property type="protein sequence ID" value="SFD27117.1"/>
    <property type="molecule type" value="Genomic_DNA"/>
</dbReference>
<dbReference type="EMBL" id="CP015878">
    <property type="protein sequence ID" value="ANI17334.1"/>
    <property type="molecule type" value="Genomic_DNA"/>
</dbReference>
<evidence type="ECO:0000313" key="4">
    <source>
        <dbReference type="Proteomes" id="UP000077748"/>
    </source>
</evidence>
<reference evidence="1 4" key="1">
    <citation type="submission" date="2016-05" db="EMBL/GenBank/DDBJ databases">
        <title>Genome Sequence of Pseudomonas citronellolis Strain SJTE-3, an Estrogens and Persistent Organic Pollutants degradation strain.</title>
        <authorList>
            <person name="Liang R."/>
        </authorList>
    </citation>
    <scope>NUCLEOTIDE SEQUENCE [LARGE SCALE GENOMIC DNA]</scope>
    <source>
        <strain evidence="1 4">SJTE-3</strain>
    </source>
</reference>
<evidence type="ECO:0000313" key="5">
    <source>
        <dbReference type="Proteomes" id="UP000183385"/>
    </source>
</evidence>
<dbReference type="RefSeq" id="WP_009615762.1">
    <property type="nucleotide sequence ID" value="NZ_BDGS01000001.1"/>
</dbReference>
<protein>
    <submittedName>
        <fullName evidence="1">Uncharacterized protein</fullName>
    </submittedName>
</protein>
<organism evidence="1 4">
    <name type="scientific">Pseudomonas citronellolis</name>
    <dbReference type="NCBI Taxonomy" id="53408"/>
    <lineage>
        <taxon>Bacteria</taxon>
        <taxon>Pseudomonadati</taxon>
        <taxon>Pseudomonadota</taxon>
        <taxon>Gammaproteobacteria</taxon>
        <taxon>Pseudomonadales</taxon>
        <taxon>Pseudomonadaceae</taxon>
        <taxon>Pseudomonas</taxon>
    </lineage>
</organism>
<name>A0A127MZL5_9PSED</name>
<dbReference type="Proteomes" id="UP000077748">
    <property type="component" value="Chromosome"/>
</dbReference>
<evidence type="ECO:0000313" key="2">
    <source>
        <dbReference type="EMBL" id="MDF3840700.1"/>
    </source>
</evidence>
<dbReference type="GeneID" id="72998273"/>
<evidence type="ECO:0000313" key="3">
    <source>
        <dbReference type="EMBL" id="SFD27117.1"/>
    </source>
</evidence>
<gene>
    <name evidence="1" type="ORF">A9C11_26575</name>
    <name evidence="2" type="ORF">P3W55_03140</name>
    <name evidence="3" type="ORF">SAMN05216577_12165</name>
</gene>